<dbReference type="Pfam" id="PF11454">
    <property type="entry name" value="DUF3016"/>
    <property type="match status" value="1"/>
</dbReference>
<evidence type="ECO:0000313" key="3">
    <source>
        <dbReference type="Proteomes" id="UP000288405"/>
    </source>
</evidence>
<feature type="chain" id="PRO_5019044524" evidence="1">
    <location>
        <begin position="21"/>
        <end position="180"/>
    </location>
</feature>
<dbReference type="Proteomes" id="UP000288405">
    <property type="component" value="Unassembled WGS sequence"/>
</dbReference>
<organism evidence="2 3">
    <name type="scientific">Aliidiomarina sanyensis</name>
    <dbReference type="NCBI Taxonomy" id="1249555"/>
    <lineage>
        <taxon>Bacteria</taxon>
        <taxon>Pseudomonadati</taxon>
        <taxon>Pseudomonadota</taxon>
        <taxon>Gammaproteobacteria</taxon>
        <taxon>Alteromonadales</taxon>
        <taxon>Idiomarinaceae</taxon>
        <taxon>Aliidiomarina</taxon>
    </lineage>
</organism>
<gene>
    <name evidence="2" type="ORF">CWE11_11555</name>
</gene>
<keyword evidence="1" id="KW-0732">Signal</keyword>
<comment type="caution">
    <text evidence="2">The sequence shown here is derived from an EMBL/GenBank/DDBJ whole genome shotgun (WGS) entry which is preliminary data.</text>
</comment>
<reference evidence="2 3" key="1">
    <citation type="journal article" date="2011" name="Front. Microbiol.">
        <title>Genomic signatures of strain selection and enhancement in Bacillus atrophaeus var. globigii, a historical biowarfare simulant.</title>
        <authorList>
            <person name="Gibbons H.S."/>
            <person name="Broomall S.M."/>
            <person name="McNew L.A."/>
            <person name="Daligault H."/>
            <person name="Chapman C."/>
            <person name="Bruce D."/>
            <person name="Karavis M."/>
            <person name="Krepps M."/>
            <person name="McGregor P.A."/>
            <person name="Hong C."/>
            <person name="Park K.H."/>
            <person name="Akmal A."/>
            <person name="Feldman A."/>
            <person name="Lin J.S."/>
            <person name="Chang W.E."/>
            <person name="Higgs B.W."/>
            <person name="Demirev P."/>
            <person name="Lindquist J."/>
            <person name="Liem A."/>
            <person name="Fochler E."/>
            <person name="Read T.D."/>
            <person name="Tapia R."/>
            <person name="Johnson S."/>
            <person name="Bishop-Lilly K.A."/>
            <person name="Detter C."/>
            <person name="Han C."/>
            <person name="Sozhamannan S."/>
            <person name="Rosenzweig C.N."/>
            <person name="Skowronski E.W."/>
        </authorList>
    </citation>
    <scope>NUCLEOTIDE SEQUENCE [LARGE SCALE GENOMIC DNA]</scope>
    <source>
        <strain evidence="2 3">GYP-17</strain>
    </source>
</reference>
<sequence>MKTAIVSVITGLLFSMSVSAATVNVTWENPEKYRDIRSADQHQGRFQENLFAAFERKFTDLASGLPEDFTLDITVTDVDLAGNVETHSLRGQPQEVRIIRPGFYPRMRFSYTLSDAEGTIVQTGDENLRGRDMPGEGRLDAQARRRGVEMIEYEGAMLERWFSTTFDEDEIQERYSARQN</sequence>
<evidence type="ECO:0000256" key="1">
    <source>
        <dbReference type="SAM" id="SignalP"/>
    </source>
</evidence>
<dbReference type="OrthoDB" id="195620at2"/>
<feature type="signal peptide" evidence="1">
    <location>
        <begin position="1"/>
        <end position="20"/>
    </location>
</feature>
<proteinExistence type="predicted"/>
<dbReference type="InterPro" id="IPR021557">
    <property type="entry name" value="DUF3016"/>
</dbReference>
<protein>
    <submittedName>
        <fullName evidence="2">DUF3016 domain-containing protein</fullName>
    </submittedName>
</protein>
<evidence type="ECO:0000313" key="2">
    <source>
        <dbReference type="EMBL" id="RUO27475.1"/>
    </source>
</evidence>
<accession>A0A432WAR6</accession>
<dbReference type="EMBL" id="PIPM01000021">
    <property type="protein sequence ID" value="RUO27475.1"/>
    <property type="molecule type" value="Genomic_DNA"/>
</dbReference>
<keyword evidence="3" id="KW-1185">Reference proteome</keyword>
<name>A0A432WAR6_9GAMM</name>
<dbReference type="AlphaFoldDB" id="A0A432WAR6"/>
<dbReference type="RefSeq" id="WP_126777780.1">
    <property type="nucleotide sequence ID" value="NZ_PIPM01000021.1"/>
</dbReference>